<dbReference type="SUPFAM" id="SSF52172">
    <property type="entry name" value="CheY-like"/>
    <property type="match status" value="1"/>
</dbReference>
<dbReference type="Pfam" id="PF00072">
    <property type="entry name" value="Response_reg"/>
    <property type="match status" value="1"/>
</dbReference>
<dbReference type="SMART" id="SM00448">
    <property type="entry name" value="REC"/>
    <property type="match status" value="1"/>
</dbReference>
<evidence type="ECO:0000256" key="2">
    <source>
        <dbReference type="PROSITE-ProRule" id="PRU00169"/>
    </source>
</evidence>
<reference evidence="4 5" key="1">
    <citation type="submission" date="2022-10" db="EMBL/GenBank/DDBJ databases">
        <title>Janthinobacterium sp. hw3 Genome sequencing.</title>
        <authorList>
            <person name="Park S."/>
        </authorList>
    </citation>
    <scope>NUCLEOTIDE SEQUENCE [LARGE SCALE GENOMIC DNA]</scope>
    <source>
        <strain evidence="5">hw3</strain>
    </source>
</reference>
<dbReference type="InterPro" id="IPR050595">
    <property type="entry name" value="Bact_response_regulator"/>
</dbReference>
<sequence>MAAPSRLRVLLVDDDAFMLATIGEQLRQLGVSDIRDAADGSAGIAAYDAAEPKPDLVIADLHMPGLDGFQLLAGLAERRYGGGVILLSGQEDRVLNSAKLMTQFHQLRLLAALPKPPEAQALALAIARLG</sequence>
<evidence type="ECO:0000259" key="3">
    <source>
        <dbReference type="PROSITE" id="PS50110"/>
    </source>
</evidence>
<feature type="domain" description="Response regulatory" evidence="3">
    <location>
        <begin position="8"/>
        <end position="130"/>
    </location>
</feature>
<evidence type="ECO:0000313" key="5">
    <source>
        <dbReference type="Proteomes" id="UP001221208"/>
    </source>
</evidence>
<proteinExistence type="predicted"/>
<comment type="caution">
    <text evidence="4">The sequence shown here is derived from an EMBL/GenBank/DDBJ whole genome shotgun (WGS) entry which is preliminary data.</text>
</comment>
<keyword evidence="1 2" id="KW-0597">Phosphoprotein</keyword>
<dbReference type="PANTHER" id="PTHR44591">
    <property type="entry name" value="STRESS RESPONSE REGULATOR PROTEIN 1"/>
    <property type="match status" value="1"/>
</dbReference>
<evidence type="ECO:0000313" key="4">
    <source>
        <dbReference type="EMBL" id="MDC8759683.1"/>
    </source>
</evidence>
<dbReference type="PROSITE" id="PS50110">
    <property type="entry name" value="RESPONSE_REGULATORY"/>
    <property type="match status" value="1"/>
</dbReference>
<name>A0ABT5K3W0_9BURK</name>
<dbReference type="Proteomes" id="UP001221208">
    <property type="component" value="Unassembled WGS sequence"/>
</dbReference>
<dbReference type="RefSeq" id="WP_273672974.1">
    <property type="nucleotide sequence ID" value="NZ_JAQQXR010000007.1"/>
</dbReference>
<dbReference type="EMBL" id="JAQQXR010000007">
    <property type="protein sequence ID" value="MDC8759683.1"/>
    <property type="molecule type" value="Genomic_DNA"/>
</dbReference>
<dbReference type="InterPro" id="IPR001789">
    <property type="entry name" value="Sig_transdc_resp-reg_receiver"/>
</dbReference>
<dbReference type="InterPro" id="IPR011006">
    <property type="entry name" value="CheY-like_superfamily"/>
</dbReference>
<gene>
    <name evidence="4" type="ORF">OIK44_19040</name>
</gene>
<protein>
    <submittedName>
        <fullName evidence="4">Response regulator</fullName>
    </submittedName>
</protein>
<accession>A0ABT5K3W0</accession>
<evidence type="ECO:0000256" key="1">
    <source>
        <dbReference type="ARBA" id="ARBA00022553"/>
    </source>
</evidence>
<organism evidence="4 5">
    <name type="scientific">Janthinobacterium fluminis</name>
    <dbReference type="NCBI Taxonomy" id="2987524"/>
    <lineage>
        <taxon>Bacteria</taxon>
        <taxon>Pseudomonadati</taxon>
        <taxon>Pseudomonadota</taxon>
        <taxon>Betaproteobacteria</taxon>
        <taxon>Burkholderiales</taxon>
        <taxon>Oxalobacteraceae</taxon>
        <taxon>Janthinobacterium</taxon>
    </lineage>
</organism>
<feature type="modified residue" description="4-aspartylphosphate" evidence="2">
    <location>
        <position position="60"/>
    </location>
</feature>
<dbReference type="PANTHER" id="PTHR44591:SF3">
    <property type="entry name" value="RESPONSE REGULATORY DOMAIN-CONTAINING PROTEIN"/>
    <property type="match status" value="1"/>
</dbReference>
<dbReference type="Gene3D" id="3.40.50.2300">
    <property type="match status" value="1"/>
</dbReference>
<keyword evidence="5" id="KW-1185">Reference proteome</keyword>